<organism evidence="3 4">
    <name type="scientific">Aquibacillus koreensis</name>
    <dbReference type="NCBI Taxonomy" id="279446"/>
    <lineage>
        <taxon>Bacteria</taxon>
        <taxon>Bacillati</taxon>
        <taxon>Bacillota</taxon>
        <taxon>Bacilli</taxon>
        <taxon>Bacillales</taxon>
        <taxon>Bacillaceae</taxon>
        <taxon>Aquibacillus</taxon>
    </lineage>
</organism>
<gene>
    <name evidence="3" type="ORF">NC661_14240</name>
</gene>
<feature type="domain" description="BD-FAE-like" evidence="2">
    <location>
        <begin position="30"/>
        <end position="216"/>
    </location>
</feature>
<dbReference type="SUPFAM" id="SSF53474">
    <property type="entry name" value="alpha/beta-Hydrolases"/>
    <property type="match status" value="2"/>
</dbReference>
<dbReference type="InterPro" id="IPR029058">
    <property type="entry name" value="AB_hydrolase_fold"/>
</dbReference>
<dbReference type="EMBL" id="JAMQJZ010000011">
    <property type="protein sequence ID" value="MDC3421532.1"/>
    <property type="molecule type" value="Genomic_DNA"/>
</dbReference>
<dbReference type="Pfam" id="PF20434">
    <property type="entry name" value="BD-FAE"/>
    <property type="match status" value="1"/>
</dbReference>
<sequence>MNHEVIDININGSHAKLYTYFLDNSIEIDEKRVRPTIIICPGGGYEFTSDREAEPIAIQMNALGFNACILRYSVYPNTYPTALLELAQSVVLIRKKAEKWHVDKKKIIIAGFSAGGHLAASLGVFWDKDFLSNQLGCLYEDIKPDGLLLSYPVITSGRYAHKGSFKALLGERYEKHLSELSLEDLVTNYTPPTFLWHTRTDETVPVENSILFANALLKNNVPMEIHIYPRGIHGLALGTEETKSKNYSQSVLPEVSNWVEMAGRWIQNL</sequence>
<evidence type="ECO:0000313" key="4">
    <source>
        <dbReference type="Proteomes" id="UP001145072"/>
    </source>
</evidence>
<dbReference type="InterPro" id="IPR050300">
    <property type="entry name" value="GDXG_lipolytic_enzyme"/>
</dbReference>
<dbReference type="PANTHER" id="PTHR48081">
    <property type="entry name" value="AB HYDROLASE SUPERFAMILY PROTEIN C4A8.06C"/>
    <property type="match status" value="1"/>
</dbReference>
<evidence type="ECO:0000256" key="1">
    <source>
        <dbReference type="ARBA" id="ARBA00022801"/>
    </source>
</evidence>
<accession>A0A9X3WKN0</accession>
<proteinExistence type="predicted"/>
<protein>
    <submittedName>
        <fullName evidence="3">Alpha/beta hydrolase</fullName>
    </submittedName>
</protein>
<keyword evidence="1 3" id="KW-0378">Hydrolase</keyword>
<dbReference type="PANTHER" id="PTHR48081:SF6">
    <property type="entry name" value="PEPTIDASE S9 PROLYL OLIGOPEPTIDASE CATALYTIC DOMAIN-CONTAINING PROTEIN"/>
    <property type="match status" value="1"/>
</dbReference>
<evidence type="ECO:0000313" key="3">
    <source>
        <dbReference type="EMBL" id="MDC3421532.1"/>
    </source>
</evidence>
<evidence type="ECO:0000259" key="2">
    <source>
        <dbReference type="Pfam" id="PF20434"/>
    </source>
</evidence>
<dbReference type="Gene3D" id="3.40.50.1820">
    <property type="entry name" value="alpha/beta hydrolase"/>
    <property type="match status" value="1"/>
</dbReference>
<comment type="caution">
    <text evidence="3">The sequence shown here is derived from an EMBL/GenBank/DDBJ whole genome shotgun (WGS) entry which is preliminary data.</text>
</comment>
<name>A0A9X3WKN0_9BACI</name>
<keyword evidence="4" id="KW-1185">Reference proteome</keyword>
<dbReference type="Proteomes" id="UP001145072">
    <property type="component" value="Unassembled WGS sequence"/>
</dbReference>
<dbReference type="RefSeq" id="WP_259870128.1">
    <property type="nucleotide sequence ID" value="NZ_JAMQJZ010000011.1"/>
</dbReference>
<dbReference type="AlphaFoldDB" id="A0A9X3WKN0"/>
<reference evidence="3" key="1">
    <citation type="submission" date="2022-06" db="EMBL/GenBank/DDBJ databases">
        <title>Aquibacillus sp. a new bacterium isolated from soil saline samples.</title>
        <authorList>
            <person name="Galisteo C."/>
            <person name="De La Haba R."/>
            <person name="Sanchez-Porro C."/>
            <person name="Ventosa A."/>
        </authorList>
    </citation>
    <scope>NUCLEOTIDE SEQUENCE</scope>
    <source>
        <strain evidence="3">JCM 12387</strain>
    </source>
</reference>
<dbReference type="GO" id="GO:0016787">
    <property type="term" value="F:hydrolase activity"/>
    <property type="evidence" value="ECO:0007669"/>
    <property type="project" value="UniProtKB-KW"/>
</dbReference>
<dbReference type="InterPro" id="IPR049492">
    <property type="entry name" value="BD-FAE-like_dom"/>
</dbReference>